<proteinExistence type="predicted"/>
<dbReference type="AlphaFoldDB" id="A0A9E4N197"/>
<organism evidence="1 2">
    <name type="scientific">Candidatus Thiodiazotropha lotti</name>
    <dbReference type="NCBI Taxonomy" id="2792787"/>
    <lineage>
        <taxon>Bacteria</taxon>
        <taxon>Pseudomonadati</taxon>
        <taxon>Pseudomonadota</taxon>
        <taxon>Gammaproteobacteria</taxon>
        <taxon>Chromatiales</taxon>
        <taxon>Sedimenticolaceae</taxon>
        <taxon>Candidatus Thiodiazotropha</taxon>
    </lineage>
</organism>
<evidence type="ECO:0000313" key="2">
    <source>
        <dbReference type="Proteomes" id="UP000886687"/>
    </source>
</evidence>
<dbReference type="Proteomes" id="UP000886687">
    <property type="component" value="Unassembled WGS sequence"/>
</dbReference>
<reference evidence="1" key="1">
    <citation type="journal article" date="2021" name="Proc. Natl. Acad. Sci. U.S.A.">
        <title>Global biogeography of chemosynthetic symbionts reveals both localized and globally distributed symbiont groups. .</title>
        <authorList>
            <person name="Osvatic J.T."/>
            <person name="Wilkins L.G.E."/>
            <person name="Leibrecht L."/>
            <person name="Leray M."/>
            <person name="Zauner S."/>
            <person name="Polzin J."/>
            <person name="Camacho Y."/>
            <person name="Gros O."/>
            <person name="van Gils J.A."/>
            <person name="Eisen J.A."/>
            <person name="Petersen J.M."/>
            <person name="Yuen B."/>
        </authorList>
    </citation>
    <scope>NUCLEOTIDE SEQUENCE</scope>
    <source>
        <strain evidence="1">MAGL173</strain>
    </source>
</reference>
<dbReference type="EMBL" id="JAEPDI010000015">
    <property type="protein sequence ID" value="MCG7940741.1"/>
    <property type="molecule type" value="Genomic_DNA"/>
</dbReference>
<gene>
    <name evidence="1" type="ORF">JAZ04_18045</name>
</gene>
<sequence length="157" mass="17881">MSDIENCEFLDAAREAVQQLKKLSKEYPHLTTQPVRHALENWNEDMFRRGELIWEAYQKVLAEKSAVETRLTELIDSYHVDDAIDIINSEFGKDMNYYDLIDVVGKDRYIAALNREAVELQINCISPEQTADLWNGSGKPTVGGERWTATAVSVLMG</sequence>
<comment type="caution">
    <text evidence="1">The sequence shown here is derived from an EMBL/GenBank/DDBJ whole genome shotgun (WGS) entry which is preliminary data.</text>
</comment>
<protein>
    <submittedName>
        <fullName evidence="1">Uncharacterized protein</fullName>
    </submittedName>
</protein>
<name>A0A9E4N197_9GAMM</name>
<accession>A0A9E4N197</accession>
<evidence type="ECO:0000313" key="1">
    <source>
        <dbReference type="EMBL" id="MCG7940741.1"/>
    </source>
</evidence>